<feature type="region of interest" description="Disordered" evidence="2">
    <location>
        <begin position="693"/>
        <end position="714"/>
    </location>
</feature>
<feature type="compositionally biased region" description="Basic and acidic residues" evidence="2">
    <location>
        <begin position="394"/>
        <end position="424"/>
    </location>
</feature>
<feature type="coiled-coil region" evidence="1">
    <location>
        <begin position="520"/>
        <end position="547"/>
    </location>
</feature>
<keyword evidence="1" id="KW-0175">Coiled coil</keyword>
<name>A0A7S0EBY9_9CRYP</name>
<gene>
    <name evidence="3" type="ORF">HPHI1048_LOCUS8607</name>
</gene>
<feature type="coiled-coil region" evidence="1">
    <location>
        <begin position="931"/>
        <end position="961"/>
    </location>
</feature>
<evidence type="ECO:0000256" key="2">
    <source>
        <dbReference type="SAM" id="MobiDB-lite"/>
    </source>
</evidence>
<feature type="coiled-coil region" evidence="1">
    <location>
        <begin position="1066"/>
        <end position="1100"/>
    </location>
</feature>
<evidence type="ECO:0000256" key="1">
    <source>
        <dbReference type="SAM" id="Coils"/>
    </source>
</evidence>
<feature type="compositionally biased region" description="Gly residues" evidence="2">
    <location>
        <begin position="819"/>
        <end position="829"/>
    </location>
</feature>
<dbReference type="EMBL" id="HBEO01012628">
    <property type="protein sequence ID" value="CAD8480690.1"/>
    <property type="molecule type" value="Transcribed_RNA"/>
</dbReference>
<reference evidence="3" key="1">
    <citation type="submission" date="2021-01" db="EMBL/GenBank/DDBJ databases">
        <authorList>
            <person name="Corre E."/>
            <person name="Pelletier E."/>
            <person name="Niang G."/>
            <person name="Scheremetjew M."/>
            <person name="Finn R."/>
            <person name="Kale V."/>
            <person name="Holt S."/>
            <person name="Cochrane G."/>
            <person name="Meng A."/>
            <person name="Brown T."/>
            <person name="Cohen L."/>
        </authorList>
    </citation>
    <scope>NUCLEOTIDE SEQUENCE</scope>
    <source>
        <strain evidence="3">CCMP325</strain>
    </source>
</reference>
<proteinExistence type="predicted"/>
<feature type="compositionally biased region" description="Basic and acidic residues" evidence="2">
    <location>
        <begin position="1401"/>
        <end position="1431"/>
    </location>
</feature>
<feature type="region of interest" description="Disordered" evidence="2">
    <location>
        <begin position="1334"/>
        <end position="1454"/>
    </location>
</feature>
<feature type="region of interest" description="Disordered" evidence="2">
    <location>
        <begin position="797"/>
        <end position="830"/>
    </location>
</feature>
<feature type="coiled-coil region" evidence="1">
    <location>
        <begin position="205"/>
        <end position="292"/>
    </location>
</feature>
<feature type="compositionally biased region" description="Basic and acidic residues" evidence="2">
    <location>
        <begin position="77"/>
        <end position="111"/>
    </location>
</feature>
<feature type="coiled-coil region" evidence="1">
    <location>
        <begin position="316"/>
        <end position="343"/>
    </location>
</feature>
<feature type="coiled-coil region" evidence="1">
    <location>
        <begin position="624"/>
        <end position="651"/>
    </location>
</feature>
<feature type="region of interest" description="Disordered" evidence="2">
    <location>
        <begin position="1"/>
        <end position="113"/>
    </location>
</feature>
<feature type="compositionally biased region" description="Basic and acidic residues" evidence="2">
    <location>
        <begin position="1335"/>
        <end position="1351"/>
    </location>
</feature>
<feature type="coiled-coil region" evidence="1">
    <location>
        <begin position="135"/>
        <end position="169"/>
    </location>
</feature>
<feature type="coiled-coil region" evidence="1">
    <location>
        <begin position="994"/>
        <end position="1021"/>
    </location>
</feature>
<organism evidence="3">
    <name type="scientific">Hanusia phi</name>
    <dbReference type="NCBI Taxonomy" id="3032"/>
    <lineage>
        <taxon>Eukaryota</taxon>
        <taxon>Cryptophyceae</taxon>
        <taxon>Pyrenomonadales</taxon>
        <taxon>Geminigeraceae</taxon>
        <taxon>Hanusia</taxon>
    </lineage>
</organism>
<sequence length="1454" mass="165791">MASNVLAGENPDHAMNARRSKREYGRELLMQMEADKQRRSNEAAFVSNPSEANLRRRNVAEDIVLPEIQKPGAPPQERNKRGEGRPRSRHNDGKERREIHTPTGRPDEKHGQRAQVQNILELEAQELLLGLYGKVSAMEKDLSSASRDNQQLRERMMALEVENASLRADNKMLAPHEKLLQLERDLSQRLHAHFEQMTTVESEKAAAALRRMNELQLAADNERRQAERMREALEQQTSLMSEMEKRLHAVEAAEASILQHGASQVEHQASHRREVEIKLHELEQAIRAMRNAGDEASRGTEEAVREMLESNHHSLQERMKQTLHALQLDLNNVQQEVEEKNSSLLVRSQAEGNAREQYEQEVRRETEAKLTDLYGRMNELLRSVEQSERTTMQRLEEMSRRSEEATRRLEVAAGEQEEHNSRTVKQVRKELRELSEEATESWEKSRSFLEEVVRAEIRGRMKGQEELAQRLSFLEAEAGREGSKDADAGELQASVRLLQAKSSSQSKSIKTLLFDLSQEVKQREEAGEEAARRIAAVEEELDELRRMMGRSAMARMQEGKDAQEVMESRMKALESGREEMLRRMQAEMEGRRGAEAERWREMGSRIDALQRAVDACVDLCESDTRELHEEMSRMEQRVEKETSELEGIIERTTRDMIKSLDNKLKASMQEAVASLAGSLRRELELQGDRISQVDHEQKAARTESRGSSRQVEGKIKGVEQALEEAEQRINMVLGRLREEVARVTERSGKRVALLEEGVHEARASCDVWSTNVSQRCEEVERKVAKLERDLFASSSGSGRLERWHEESKGQEIDRRGYQEEGGGDSGGVVGELNVKLSKTRDLLLKKLEDLEAHQSRQGERLEQYRKEIDEAATRVGSRVDHALTEVRGDSTALHRQMEEERNLNQQQLSDIRKMVQAMQEEMSTTLQTEMERSEEEEKKRLQAVLSRVERLEEEVNGEEGVKYSIDMLAVRLDEQNVELVSEFQRQHALHLELASDTKIELEKQERRMEEGSEAARALFEQAREEMVVERNERQESVRKVDEHVEHVEEELGQVRKMLGDVEGSLRASQQERLREVEEEMEKIRRMVEEIRRELEALAREEECKHVMEGMLSALVVQEQEEKLRIAIGEARSVAAASLQTLESDLVEERLPQLIKEEIQEMVTLKLLPLSQDVRQAEVNISDQELQTQNLREDVDRKVDVLSDRIELLLANLQSTSSNSQTAERRLGELADKLVEMAEAMKRAGERSEDEAVRGKVDDLLMAVEMLHGHEDVRKELLLRMQGLQTSVEVLSKGVESVEELRRNMVSSSEEITSIRGRIDEVDKIVESLSELVMEEGGKKGVEETSSEKDLDAASEGDELLDPASSQLDTVMEEEEQAAEDDAKNERPDAGGGEAGPEAAQEEPRESAQGEDGGKEESKDAEIGEEGKREGLPETLQELGPEEVQQAGDESVRKE</sequence>
<feature type="compositionally biased region" description="Basic and acidic residues" evidence="2">
    <location>
        <begin position="799"/>
        <end position="818"/>
    </location>
</feature>
<evidence type="ECO:0000313" key="3">
    <source>
        <dbReference type="EMBL" id="CAD8480690.1"/>
    </source>
</evidence>
<feature type="coiled-coil region" evidence="1">
    <location>
        <begin position="833"/>
        <end position="867"/>
    </location>
</feature>
<protein>
    <submittedName>
        <fullName evidence="3">Uncharacterized protein</fullName>
    </submittedName>
</protein>
<feature type="compositionally biased region" description="Acidic residues" evidence="2">
    <location>
        <begin position="1370"/>
        <end position="1379"/>
    </location>
</feature>
<accession>A0A7S0EBY9</accession>
<feature type="region of interest" description="Disordered" evidence="2">
    <location>
        <begin position="388"/>
        <end position="424"/>
    </location>
</feature>